<reference evidence="1 2" key="1">
    <citation type="submission" date="2023-10" db="EMBL/GenBank/DDBJ databases">
        <title>Noviherbaspirillum sp. CPCC 100848 genome assembly.</title>
        <authorList>
            <person name="Li X.Y."/>
            <person name="Fang X.M."/>
        </authorList>
    </citation>
    <scope>NUCLEOTIDE SEQUENCE [LARGE SCALE GENOMIC DNA]</scope>
    <source>
        <strain evidence="1 2">CPCC 100848</strain>
    </source>
</reference>
<keyword evidence="2" id="KW-1185">Reference proteome</keyword>
<protein>
    <submittedName>
        <fullName evidence="1">Uncharacterized protein</fullName>
    </submittedName>
</protein>
<accession>A0ABU6J3S0</accession>
<sequence length="138" mass="16807">MTNKDVSEMRFTRYYKDDFRDTPRKRAALLRKQRNEREAFPLFADQIAEQQPDVDTVMDDRARKYAEHMANNRAYRAMKWRQGRARMRSYPEVVRAKLMDYWNTHRWLPAEPSYFLDMMHMYDHARLDLNAPGIRRTA</sequence>
<gene>
    <name evidence="1" type="ORF">RY831_03820</name>
</gene>
<organism evidence="1 2">
    <name type="scientific">Noviherbaspirillum album</name>
    <dbReference type="NCBI Taxonomy" id="3080276"/>
    <lineage>
        <taxon>Bacteria</taxon>
        <taxon>Pseudomonadati</taxon>
        <taxon>Pseudomonadota</taxon>
        <taxon>Betaproteobacteria</taxon>
        <taxon>Burkholderiales</taxon>
        <taxon>Oxalobacteraceae</taxon>
        <taxon>Noviherbaspirillum</taxon>
    </lineage>
</organism>
<evidence type="ECO:0000313" key="2">
    <source>
        <dbReference type="Proteomes" id="UP001352263"/>
    </source>
</evidence>
<evidence type="ECO:0000313" key="1">
    <source>
        <dbReference type="EMBL" id="MEC4718262.1"/>
    </source>
</evidence>
<dbReference type="Proteomes" id="UP001352263">
    <property type="component" value="Unassembled WGS sequence"/>
</dbReference>
<proteinExistence type="predicted"/>
<comment type="caution">
    <text evidence="1">The sequence shown here is derived from an EMBL/GenBank/DDBJ whole genome shotgun (WGS) entry which is preliminary data.</text>
</comment>
<dbReference type="EMBL" id="JAWIIV010000002">
    <property type="protein sequence ID" value="MEC4718262.1"/>
    <property type="molecule type" value="Genomic_DNA"/>
</dbReference>
<name>A0ABU6J3S0_9BURK</name>